<evidence type="ECO:0000313" key="11">
    <source>
        <dbReference type="Proteomes" id="UP001556367"/>
    </source>
</evidence>
<protein>
    <recommendedName>
        <fullName evidence="9">Zn(2)-C6 fungal-type domain-containing protein</fullName>
    </recommendedName>
</protein>
<evidence type="ECO:0000256" key="7">
    <source>
        <dbReference type="ARBA" id="ARBA00023242"/>
    </source>
</evidence>
<feature type="compositionally biased region" description="Polar residues" evidence="8">
    <location>
        <begin position="191"/>
        <end position="239"/>
    </location>
</feature>
<dbReference type="EMBL" id="JASNQZ010000015">
    <property type="protein sequence ID" value="KAL0946296.1"/>
    <property type="molecule type" value="Genomic_DNA"/>
</dbReference>
<comment type="subcellular location">
    <subcellularLocation>
        <location evidence="1">Nucleus</location>
    </subcellularLocation>
</comment>
<organism evidence="10 11">
    <name type="scientific">Hohenbuehelia grisea</name>
    <dbReference type="NCBI Taxonomy" id="104357"/>
    <lineage>
        <taxon>Eukaryota</taxon>
        <taxon>Fungi</taxon>
        <taxon>Dikarya</taxon>
        <taxon>Basidiomycota</taxon>
        <taxon>Agaricomycotina</taxon>
        <taxon>Agaricomycetes</taxon>
        <taxon>Agaricomycetidae</taxon>
        <taxon>Agaricales</taxon>
        <taxon>Pleurotineae</taxon>
        <taxon>Pleurotaceae</taxon>
        <taxon>Hohenbuehelia</taxon>
    </lineage>
</organism>
<dbReference type="CDD" id="cd12148">
    <property type="entry name" value="fungal_TF_MHR"/>
    <property type="match status" value="1"/>
</dbReference>
<dbReference type="Pfam" id="PF04082">
    <property type="entry name" value="Fungal_trans"/>
    <property type="match status" value="1"/>
</dbReference>
<dbReference type="SMART" id="SM00906">
    <property type="entry name" value="Fungal_trans"/>
    <property type="match status" value="1"/>
</dbReference>
<evidence type="ECO:0000256" key="2">
    <source>
        <dbReference type="ARBA" id="ARBA00022723"/>
    </source>
</evidence>
<accession>A0ABR3ISL3</accession>
<dbReference type="SUPFAM" id="SSF57701">
    <property type="entry name" value="Zn2/Cys6 DNA-binding domain"/>
    <property type="match status" value="1"/>
</dbReference>
<dbReference type="InterPro" id="IPR051615">
    <property type="entry name" value="Transcr_Regulatory_Elem"/>
</dbReference>
<dbReference type="CDD" id="cd00067">
    <property type="entry name" value="GAL4"/>
    <property type="match status" value="1"/>
</dbReference>
<feature type="region of interest" description="Disordered" evidence="8">
    <location>
        <begin position="908"/>
        <end position="934"/>
    </location>
</feature>
<dbReference type="Pfam" id="PF00172">
    <property type="entry name" value="Zn_clus"/>
    <property type="match status" value="1"/>
</dbReference>
<evidence type="ECO:0000259" key="9">
    <source>
        <dbReference type="PROSITE" id="PS50048"/>
    </source>
</evidence>
<dbReference type="PROSITE" id="PS50048">
    <property type="entry name" value="ZN2_CY6_FUNGAL_2"/>
    <property type="match status" value="1"/>
</dbReference>
<dbReference type="PANTHER" id="PTHR31313:SF78">
    <property type="entry name" value="TRANSCRIPTION FACTOR DOMAIN-CONTAINING PROTEIN"/>
    <property type="match status" value="1"/>
</dbReference>
<sequence length="1083" mass="119406">MANPSWLSPVGAAQNPMPGPSNLGVPPPQSKFDFGPMQQNTVSFSDEFDDDVSELIDLTANTSGLGGMSAADKAIRRRSSKACDQCRKSKCKCERSTSGEPCRSCITLGTPCTFLGPSRKRGPPKGYIDAIEARLHQTEALLGILLSASDNRAQSLLSDISQDPLAKEIINRVDNSAYGPQGRKRGDGTAGSKQRPLQSTPKQGQASFDLQSTHPSNEWQDHVSSILKNASAARGTSTGHNDDSDLDNRTPSLSSSAMPGNLIRPTLRVHPPDVLVSPSDDRSGISPARRQRRRMDVEDVSSPSGGYSHLSPRDSASPNDQGQDQVFLARNPYDSSSQSPEQRRSSHSHSRGRVPSRLRHTPSSVDTSDSDEELPGAVGQLSLNEDEEVRYHGKASGLYLLDGAERSDSRNQGGIWRFPKARVWPPVPEGHSPLPVSEDLHAHKLPDPEVQEHLLELYFTYVHPSFPIIHKKTFFEAYTAGSLPTDPSSHPSQGESSSSRAHSTSRHHNRRRRMSPLLILAMYAVASRYSTHSSTPPFPTDSSTMWTAGDEYLDSAKIILDSAYSSSRTATCQALLLMGYREVGIGAMAQAWTYIGMAIRMAQDLGLHRSADSWARADLGGRLFSDSELHERKRVWYGCVIMDKYVSTYIGRPLAISDRDFDTPLPEEDEIEERDLWKPHPSQPIHGVPLPPTEGRIISCFNASASLSNILGLILQGIYAIRPVASRHAEAQFLEGLLDKWYLELPEHLRYDPAAAKTSIPAPHILTLHMEYWCAVLLLHRSFIRHGPNPKNKHSPEIAEGDVRALTKRSYELCASAANHITTIVSAYVEFFCVKRCAVFLCYYVFTASIMHVVSLTSYPDDPQARVGLSKCMDALRRMEIVWPSAARALELLRGSKFTNQHEELIQLPQSPPRHKRAAEQCLDDTANRPRPQDPTDFMALRAQSFGFPNVAHGNAAFPVAEGGSSARMPYFSSYERWASDNTQSHSFSGPLSTSVLPQMYSTGLADERAVASRNRGQAEQEQASSGNPRYPTYWNDYATYSQLGSAYTEMQQNPSPVTPQASQGHIYLADQFSMYGSGNPQP</sequence>
<feature type="region of interest" description="Disordered" evidence="8">
    <location>
        <begin position="484"/>
        <end position="511"/>
    </location>
</feature>
<dbReference type="PROSITE" id="PS00463">
    <property type="entry name" value="ZN2_CY6_FUNGAL_1"/>
    <property type="match status" value="1"/>
</dbReference>
<keyword evidence="6" id="KW-0804">Transcription</keyword>
<feature type="domain" description="Zn(2)-C6 fungal-type" evidence="9">
    <location>
        <begin position="82"/>
        <end position="114"/>
    </location>
</feature>
<gene>
    <name evidence="10" type="ORF">HGRIS_012543</name>
</gene>
<feature type="compositionally biased region" description="Polar residues" evidence="8">
    <location>
        <begin position="249"/>
        <end position="258"/>
    </location>
</feature>
<feature type="compositionally biased region" description="Basic residues" evidence="8">
    <location>
        <begin position="345"/>
        <end position="360"/>
    </location>
</feature>
<feature type="compositionally biased region" description="Low complexity" evidence="8">
    <location>
        <begin position="488"/>
        <end position="502"/>
    </location>
</feature>
<evidence type="ECO:0000256" key="6">
    <source>
        <dbReference type="ARBA" id="ARBA00023163"/>
    </source>
</evidence>
<keyword evidence="4" id="KW-0805">Transcription regulation</keyword>
<feature type="compositionally biased region" description="Polar residues" evidence="8">
    <location>
        <begin position="314"/>
        <end position="324"/>
    </location>
</feature>
<dbReference type="Proteomes" id="UP001556367">
    <property type="component" value="Unassembled WGS sequence"/>
</dbReference>
<dbReference type="Gene3D" id="4.10.240.10">
    <property type="entry name" value="Zn(2)-C6 fungal-type DNA-binding domain"/>
    <property type="match status" value="1"/>
</dbReference>
<keyword evidence="3" id="KW-0862">Zinc</keyword>
<feature type="region of interest" description="Disordered" evidence="8">
    <location>
        <begin position="1"/>
        <end position="40"/>
    </location>
</feature>
<reference evidence="11" key="1">
    <citation type="submission" date="2024-06" db="EMBL/GenBank/DDBJ databases">
        <title>Multi-omics analyses provide insights into the biosynthesis of the anticancer antibiotic pleurotin in Hohenbuehelia grisea.</title>
        <authorList>
            <person name="Weaver J.A."/>
            <person name="Alberti F."/>
        </authorList>
    </citation>
    <scope>NUCLEOTIDE SEQUENCE [LARGE SCALE GENOMIC DNA]</scope>
    <source>
        <strain evidence="11">T-177</strain>
    </source>
</reference>
<evidence type="ECO:0000256" key="8">
    <source>
        <dbReference type="SAM" id="MobiDB-lite"/>
    </source>
</evidence>
<dbReference type="InterPro" id="IPR007219">
    <property type="entry name" value="XnlR_reg_dom"/>
</dbReference>
<keyword evidence="5" id="KW-0238">DNA-binding</keyword>
<keyword evidence="11" id="KW-1185">Reference proteome</keyword>
<evidence type="ECO:0000313" key="10">
    <source>
        <dbReference type="EMBL" id="KAL0946296.1"/>
    </source>
</evidence>
<name>A0ABR3ISL3_9AGAR</name>
<evidence type="ECO:0000256" key="4">
    <source>
        <dbReference type="ARBA" id="ARBA00023015"/>
    </source>
</evidence>
<feature type="compositionally biased region" description="Polar residues" evidence="8">
    <location>
        <begin position="1015"/>
        <end position="1028"/>
    </location>
</feature>
<evidence type="ECO:0000256" key="5">
    <source>
        <dbReference type="ARBA" id="ARBA00023125"/>
    </source>
</evidence>
<evidence type="ECO:0000256" key="1">
    <source>
        <dbReference type="ARBA" id="ARBA00004123"/>
    </source>
</evidence>
<proteinExistence type="predicted"/>
<feature type="region of interest" description="Disordered" evidence="8">
    <location>
        <begin position="172"/>
        <end position="376"/>
    </location>
</feature>
<keyword evidence="2" id="KW-0479">Metal-binding</keyword>
<dbReference type="PANTHER" id="PTHR31313">
    <property type="entry name" value="TY1 ENHANCER ACTIVATOR"/>
    <property type="match status" value="1"/>
</dbReference>
<comment type="caution">
    <text evidence="10">The sequence shown here is derived from an EMBL/GenBank/DDBJ whole genome shotgun (WGS) entry which is preliminary data.</text>
</comment>
<evidence type="ECO:0000256" key="3">
    <source>
        <dbReference type="ARBA" id="ARBA00022833"/>
    </source>
</evidence>
<keyword evidence="7" id="KW-0539">Nucleus</keyword>
<dbReference type="InterPro" id="IPR001138">
    <property type="entry name" value="Zn2Cys6_DnaBD"/>
</dbReference>
<dbReference type="InterPro" id="IPR036864">
    <property type="entry name" value="Zn2-C6_fun-type_DNA-bd_sf"/>
</dbReference>
<dbReference type="SMART" id="SM00066">
    <property type="entry name" value="GAL4"/>
    <property type="match status" value="1"/>
</dbReference>
<feature type="region of interest" description="Disordered" evidence="8">
    <location>
        <begin position="1008"/>
        <end position="1031"/>
    </location>
</feature>